<dbReference type="EMBL" id="KZ820097">
    <property type="protein sequence ID" value="PWN49104.1"/>
    <property type="molecule type" value="Genomic_DNA"/>
</dbReference>
<evidence type="ECO:0000313" key="1">
    <source>
        <dbReference type="EMBL" id="PWN49104.1"/>
    </source>
</evidence>
<keyword evidence="2" id="KW-1185">Reference proteome</keyword>
<dbReference type="Proteomes" id="UP000245626">
    <property type="component" value="Unassembled WGS sequence"/>
</dbReference>
<gene>
    <name evidence="1" type="ORF">IE53DRAFT_162769</name>
</gene>
<protein>
    <submittedName>
        <fullName evidence="1">Uncharacterized protein</fullName>
    </submittedName>
</protein>
<accession>A0ACD0NTM6</accession>
<sequence length="293" mass="34336">MDLDKAKKGVLDKACPAESHEEDDDEWETIPEGEPVIMTQEQFDGPLYDFESRGRSDPTRPKRLPRDPATAGLPKTILILPLPDRTFRFEPGIEKFSSKAEKYITYKIGPRPRLPEGTTPGWSHEQIKKLKRSDKKKYQAHDRYLRKLKRLGLTEMKAPPGTVFKVLKPPPKDRTEILEQLREQRRLMRARRRLRKETKKMRKRERKAMRREKLAAKIAKKEGEGKTPEEIMEMVRQVEREQKEERKKLASAHTTERARLNSGPGWEKMEKALTTKKTRPKGNPNRKELKWGI</sequence>
<proteinExistence type="predicted"/>
<organism evidence="1 2">
    <name type="scientific">Violaceomyces palustris</name>
    <dbReference type="NCBI Taxonomy" id="1673888"/>
    <lineage>
        <taxon>Eukaryota</taxon>
        <taxon>Fungi</taxon>
        <taxon>Dikarya</taxon>
        <taxon>Basidiomycota</taxon>
        <taxon>Ustilaginomycotina</taxon>
        <taxon>Ustilaginomycetes</taxon>
        <taxon>Violaceomycetales</taxon>
        <taxon>Violaceomycetaceae</taxon>
        <taxon>Violaceomyces</taxon>
    </lineage>
</organism>
<reference evidence="1 2" key="1">
    <citation type="journal article" date="2018" name="Mol. Biol. Evol.">
        <title>Broad Genomic Sampling Reveals a Smut Pathogenic Ancestry of the Fungal Clade Ustilaginomycotina.</title>
        <authorList>
            <person name="Kijpornyongpan T."/>
            <person name="Mondo S.J."/>
            <person name="Barry K."/>
            <person name="Sandor L."/>
            <person name="Lee J."/>
            <person name="Lipzen A."/>
            <person name="Pangilinan J."/>
            <person name="LaButti K."/>
            <person name="Hainaut M."/>
            <person name="Henrissat B."/>
            <person name="Grigoriev I.V."/>
            <person name="Spatafora J.W."/>
            <person name="Aime M.C."/>
        </authorList>
    </citation>
    <scope>NUCLEOTIDE SEQUENCE [LARGE SCALE GENOMIC DNA]</scope>
    <source>
        <strain evidence="1 2">SA 807</strain>
    </source>
</reference>
<name>A0ACD0NTM6_9BASI</name>
<evidence type="ECO:0000313" key="2">
    <source>
        <dbReference type="Proteomes" id="UP000245626"/>
    </source>
</evidence>